<proteinExistence type="predicted"/>
<dbReference type="OrthoDB" id="3001432at2759"/>
<accession>A0A9P5X4P3</accession>
<protein>
    <submittedName>
        <fullName evidence="1">Uncharacterized protein</fullName>
    </submittedName>
</protein>
<dbReference type="AlphaFoldDB" id="A0A9P5X4P3"/>
<name>A0A9P5X4P3_9AGAR</name>
<keyword evidence="2" id="KW-1185">Reference proteome</keyword>
<organism evidence="1 2">
    <name type="scientific">Macrolepiota fuliginosa MF-IS2</name>
    <dbReference type="NCBI Taxonomy" id="1400762"/>
    <lineage>
        <taxon>Eukaryota</taxon>
        <taxon>Fungi</taxon>
        <taxon>Dikarya</taxon>
        <taxon>Basidiomycota</taxon>
        <taxon>Agaricomycotina</taxon>
        <taxon>Agaricomycetes</taxon>
        <taxon>Agaricomycetidae</taxon>
        <taxon>Agaricales</taxon>
        <taxon>Agaricineae</taxon>
        <taxon>Agaricaceae</taxon>
        <taxon>Macrolepiota</taxon>
    </lineage>
</organism>
<dbReference type="EMBL" id="MU151489">
    <property type="protein sequence ID" value="KAF9443322.1"/>
    <property type="molecule type" value="Genomic_DNA"/>
</dbReference>
<evidence type="ECO:0000313" key="1">
    <source>
        <dbReference type="EMBL" id="KAF9443322.1"/>
    </source>
</evidence>
<sequence length="253" mass="28357">MMIFYAVSIVRRSSFATHLRKKHPDIRHLVTKEFLDEIEGPRLLKPRSRRGRRIRSATMSAVSDPHVLAKVAGYYGHDHPRRAATVDDEIMAPVPTKYSTVMGLDVEKVEKMSAVDNKAELEFARKDADGMLILLGLCEIDADVFVASSALAYVRRPQFWHFICGLRVYVSPARSAIYTVGDCVPTPTSLGCGGLWLWLAGVWWPTAVRHGGRGWQHWWLRHTVRVVKSSAYYAGGRQAPATGICRASENQPV</sequence>
<dbReference type="Proteomes" id="UP000807342">
    <property type="component" value="Unassembled WGS sequence"/>
</dbReference>
<reference evidence="1" key="1">
    <citation type="submission" date="2020-11" db="EMBL/GenBank/DDBJ databases">
        <authorList>
            <consortium name="DOE Joint Genome Institute"/>
            <person name="Ahrendt S."/>
            <person name="Riley R."/>
            <person name="Andreopoulos W."/>
            <person name="Labutti K."/>
            <person name="Pangilinan J."/>
            <person name="Ruiz-Duenas F.J."/>
            <person name="Barrasa J.M."/>
            <person name="Sanchez-Garcia M."/>
            <person name="Camarero S."/>
            <person name="Miyauchi S."/>
            <person name="Serrano A."/>
            <person name="Linde D."/>
            <person name="Babiker R."/>
            <person name="Drula E."/>
            <person name="Ayuso-Fernandez I."/>
            <person name="Pacheco R."/>
            <person name="Padilla G."/>
            <person name="Ferreira P."/>
            <person name="Barriuso J."/>
            <person name="Kellner H."/>
            <person name="Castanera R."/>
            <person name="Alfaro M."/>
            <person name="Ramirez L."/>
            <person name="Pisabarro A.G."/>
            <person name="Kuo A."/>
            <person name="Tritt A."/>
            <person name="Lipzen A."/>
            <person name="He G."/>
            <person name="Yan M."/>
            <person name="Ng V."/>
            <person name="Cullen D."/>
            <person name="Martin F."/>
            <person name="Rosso M.-N."/>
            <person name="Henrissat B."/>
            <person name="Hibbett D."/>
            <person name="Martinez A.T."/>
            <person name="Grigoriev I.V."/>
        </authorList>
    </citation>
    <scope>NUCLEOTIDE SEQUENCE</scope>
    <source>
        <strain evidence="1">MF-IS2</strain>
    </source>
</reference>
<comment type="caution">
    <text evidence="1">The sequence shown here is derived from an EMBL/GenBank/DDBJ whole genome shotgun (WGS) entry which is preliminary data.</text>
</comment>
<evidence type="ECO:0000313" key="2">
    <source>
        <dbReference type="Proteomes" id="UP000807342"/>
    </source>
</evidence>
<gene>
    <name evidence="1" type="ORF">P691DRAFT_417894</name>
</gene>